<accession>A0A150M1I4</accession>
<comment type="caution">
    <text evidence="1">The sequence shown here is derived from an EMBL/GenBank/DDBJ whole genome shotgun (WGS) entry which is preliminary data.</text>
</comment>
<gene>
    <name evidence="1" type="ORF">B4119_0776</name>
</gene>
<reference evidence="1 2" key="1">
    <citation type="submission" date="2016-01" db="EMBL/GenBank/DDBJ databases">
        <title>Draft Genome Sequences of Seven Thermophilic Sporeformers Isolated from Foods.</title>
        <authorList>
            <person name="Berendsen E.M."/>
            <person name="Wells-Bennik M.H."/>
            <person name="Krawcyk A.O."/>
            <person name="De Jong A."/>
            <person name="Holsappel S."/>
            <person name="Eijlander R.T."/>
            <person name="Kuipers O.P."/>
        </authorList>
    </citation>
    <scope>NUCLEOTIDE SEQUENCE [LARGE SCALE GENOMIC DNA]</scope>
    <source>
        <strain evidence="1 2">B4119</strain>
    </source>
</reference>
<evidence type="ECO:0000313" key="1">
    <source>
        <dbReference type="EMBL" id="KYD18082.1"/>
    </source>
</evidence>
<dbReference type="STRING" id="81408.B4119_0776"/>
<dbReference type="Proteomes" id="UP000075455">
    <property type="component" value="Unassembled WGS sequence"/>
</dbReference>
<dbReference type="AlphaFoldDB" id="A0A150M1I4"/>
<proteinExistence type="predicted"/>
<organism evidence="1 2">
    <name type="scientific">Saccharococcus caldoxylosilyticus</name>
    <dbReference type="NCBI Taxonomy" id="81408"/>
    <lineage>
        <taxon>Bacteria</taxon>
        <taxon>Bacillati</taxon>
        <taxon>Bacillota</taxon>
        <taxon>Bacilli</taxon>
        <taxon>Bacillales</taxon>
        <taxon>Anoxybacillaceae</taxon>
        <taxon>Saccharococcus</taxon>
    </lineage>
</organism>
<name>A0A150M1I4_9BACL</name>
<sequence length="37" mass="4199">MQKNILNDIKGIIGTMNGMYHKKAFTHPEGMNAVCYE</sequence>
<protein>
    <submittedName>
        <fullName evidence="1">Uncharacterized protein</fullName>
    </submittedName>
</protein>
<dbReference type="EMBL" id="LQYS01000022">
    <property type="protein sequence ID" value="KYD18082.1"/>
    <property type="molecule type" value="Genomic_DNA"/>
</dbReference>
<evidence type="ECO:0000313" key="2">
    <source>
        <dbReference type="Proteomes" id="UP000075455"/>
    </source>
</evidence>